<evidence type="ECO:0000313" key="4">
    <source>
        <dbReference type="Proteomes" id="UP000825935"/>
    </source>
</evidence>
<evidence type="ECO:0000256" key="1">
    <source>
        <dbReference type="SAM" id="MobiDB-lite"/>
    </source>
</evidence>
<accession>A0A8T2QWP8</accession>
<comment type="caution">
    <text evidence="3">The sequence shown here is derived from an EMBL/GenBank/DDBJ whole genome shotgun (WGS) entry which is preliminary data.</text>
</comment>
<evidence type="ECO:0000259" key="2">
    <source>
        <dbReference type="Pfam" id="PF20451"/>
    </source>
</evidence>
<dbReference type="OrthoDB" id="988213at2759"/>
<feature type="region of interest" description="Disordered" evidence="1">
    <location>
        <begin position="80"/>
        <end position="108"/>
    </location>
</feature>
<gene>
    <name evidence="3" type="ORF">KP509_31G030200</name>
</gene>
<organism evidence="3 4">
    <name type="scientific">Ceratopteris richardii</name>
    <name type="common">Triangle waterfern</name>
    <dbReference type="NCBI Taxonomy" id="49495"/>
    <lineage>
        <taxon>Eukaryota</taxon>
        <taxon>Viridiplantae</taxon>
        <taxon>Streptophyta</taxon>
        <taxon>Embryophyta</taxon>
        <taxon>Tracheophyta</taxon>
        <taxon>Polypodiopsida</taxon>
        <taxon>Polypodiidae</taxon>
        <taxon>Polypodiales</taxon>
        <taxon>Pteridineae</taxon>
        <taxon>Pteridaceae</taxon>
        <taxon>Parkerioideae</taxon>
        <taxon>Ceratopteris</taxon>
    </lineage>
</organism>
<evidence type="ECO:0000313" key="3">
    <source>
        <dbReference type="EMBL" id="KAH7288532.1"/>
    </source>
</evidence>
<feature type="domain" description="Calmodulin binding protein central" evidence="2">
    <location>
        <begin position="11"/>
        <end position="74"/>
    </location>
</feature>
<dbReference type="EMBL" id="CM035436">
    <property type="protein sequence ID" value="KAH7288532.1"/>
    <property type="molecule type" value="Genomic_DNA"/>
</dbReference>
<reference evidence="3" key="1">
    <citation type="submission" date="2021-08" db="EMBL/GenBank/DDBJ databases">
        <title>WGS assembly of Ceratopteris richardii.</title>
        <authorList>
            <person name="Marchant D.B."/>
            <person name="Chen G."/>
            <person name="Jenkins J."/>
            <person name="Shu S."/>
            <person name="Leebens-Mack J."/>
            <person name="Grimwood J."/>
            <person name="Schmutz J."/>
            <person name="Soltis P."/>
            <person name="Soltis D."/>
            <person name="Chen Z.-H."/>
        </authorList>
    </citation>
    <scope>NUCLEOTIDE SEQUENCE</scope>
    <source>
        <strain evidence="3">Whitten #5841</strain>
        <tissue evidence="3">Leaf</tissue>
    </source>
</reference>
<dbReference type="PANTHER" id="PTHR31713">
    <property type="entry name" value="OS02G0177800 PROTEIN"/>
    <property type="match status" value="1"/>
</dbReference>
<protein>
    <recommendedName>
        <fullName evidence="2">Calmodulin binding protein central domain-containing protein</fullName>
    </recommendedName>
</protein>
<dbReference type="GO" id="GO:0003700">
    <property type="term" value="F:DNA-binding transcription factor activity"/>
    <property type="evidence" value="ECO:0007669"/>
    <property type="project" value="TreeGrafter"/>
</dbReference>
<dbReference type="PANTHER" id="PTHR31713:SF43">
    <property type="entry name" value="CALMODULIN-BINDING PROTEIN 60 G"/>
    <property type="match status" value="1"/>
</dbReference>
<dbReference type="Pfam" id="PF20451">
    <property type="entry name" value="Calmod_bind_M"/>
    <property type="match status" value="1"/>
</dbReference>
<dbReference type="Proteomes" id="UP000825935">
    <property type="component" value="Chromosome 31"/>
</dbReference>
<dbReference type="InterPro" id="IPR046830">
    <property type="entry name" value="Calmod_bind_M"/>
</dbReference>
<keyword evidence="4" id="KW-1185">Reference proteome</keyword>
<dbReference type="GO" id="GO:0005634">
    <property type="term" value="C:nucleus"/>
    <property type="evidence" value="ECO:0007669"/>
    <property type="project" value="TreeGrafter"/>
</dbReference>
<name>A0A8T2QWP8_CERRI</name>
<dbReference type="AlphaFoldDB" id="A0A8T2QWP8"/>
<dbReference type="InterPro" id="IPR012416">
    <property type="entry name" value="CBP60"/>
</dbReference>
<dbReference type="GO" id="GO:0005516">
    <property type="term" value="F:calmodulin binding"/>
    <property type="evidence" value="ECO:0007669"/>
    <property type="project" value="InterPro"/>
</dbReference>
<sequence>MVNKKHEIPSPDDEVWRLVKIRRNGPVHEQLQGNGIKTVSDFLERYEQDGQKLRIELGIKPKDWDAISKHAKKCVSMDISSQPVDLPQGPVQLLSTDQPAELPQETLE</sequence>
<dbReference type="GO" id="GO:0043565">
    <property type="term" value="F:sequence-specific DNA binding"/>
    <property type="evidence" value="ECO:0007669"/>
    <property type="project" value="TreeGrafter"/>
</dbReference>
<dbReference type="GO" id="GO:0080142">
    <property type="term" value="P:regulation of salicylic acid biosynthetic process"/>
    <property type="evidence" value="ECO:0007669"/>
    <property type="project" value="TreeGrafter"/>
</dbReference>
<proteinExistence type="predicted"/>